<dbReference type="AlphaFoldDB" id="A0A916R925"/>
<dbReference type="Gene3D" id="1.10.150.130">
    <property type="match status" value="1"/>
</dbReference>
<organism evidence="8 9">
    <name type="scientific">Pelagibacterium lentulum</name>
    <dbReference type="NCBI Taxonomy" id="2029865"/>
    <lineage>
        <taxon>Bacteria</taxon>
        <taxon>Pseudomonadati</taxon>
        <taxon>Pseudomonadota</taxon>
        <taxon>Alphaproteobacteria</taxon>
        <taxon>Hyphomicrobiales</taxon>
        <taxon>Devosiaceae</taxon>
        <taxon>Pelagibacterium</taxon>
    </lineage>
</organism>
<reference evidence="8 9" key="1">
    <citation type="journal article" date="2014" name="Int. J. Syst. Evol. Microbiol.">
        <title>Complete genome sequence of Corynebacterium casei LMG S-19264T (=DSM 44701T), isolated from a smear-ripened cheese.</title>
        <authorList>
            <consortium name="US DOE Joint Genome Institute (JGI-PGF)"/>
            <person name="Walter F."/>
            <person name="Albersmeier A."/>
            <person name="Kalinowski J."/>
            <person name="Ruckert C."/>
        </authorList>
    </citation>
    <scope>NUCLEOTIDE SEQUENCE [LARGE SCALE GENOMIC DNA]</scope>
    <source>
        <strain evidence="8 9">CGMCC 1.15896</strain>
    </source>
</reference>
<gene>
    <name evidence="8" type="ORF">GCM10011499_10120</name>
</gene>
<evidence type="ECO:0000256" key="2">
    <source>
        <dbReference type="ARBA" id="ARBA00022908"/>
    </source>
</evidence>
<dbReference type="GO" id="GO:0007059">
    <property type="term" value="P:chromosome segregation"/>
    <property type="evidence" value="ECO:0007669"/>
    <property type="project" value="UniProtKB-KW"/>
</dbReference>
<evidence type="ECO:0000313" key="8">
    <source>
        <dbReference type="EMBL" id="GGA42555.1"/>
    </source>
</evidence>
<dbReference type="InterPro" id="IPR010998">
    <property type="entry name" value="Integrase_recombinase_N"/>
</dbReference>
<sequence>MKDWTDELDRMRGAYADKTISGYYSDFKLFEKWCQSHGHIALPASEETIVRFLDTEIERLKASSLVRRLHSIVRVHRLMDLPDPTTSENVRLARRRMKRHRPGRPKQAHGITRELRAKMLSACGDDIRGKRDKVIVALGFEGLCRRSELAALVVTDVIENARGGTSILIRRGKADQSGSGRIVALSPATIAIVNDWIDAANLQDGALVTPVYRNHVVSRHMNGFSIARILKRIASQADLDPDIVNDISGHSLRVGAAQTLVTDGRSVLEIMRVGGWKSINTVARYIENAETNVWT</sequence>
<protein>
    <submittedName>
        <fullName evidence="8">Recombinase</fullName>
    </submittedName>
</protein>
<evidence type="ECO:0000256" key="3">
    <source>
        <dbReference type="ARBA" id="ARBA00023125"/>
    </source>
</evidence>
<dbReference type="CDD" id="cd00799">
    <property type="entry name" value="INT_Cre_C"/>
    <property type="match status" value="1"/>
</dbReference>
<dbReference type="InterPro" id="IPR004107">
    <property type="entry name" value="Integrase_SAM-like_N"/>
</dbReference>
<dbReference type="InterPro" id="IPR050090">
    <property type="entry name" value="Tyrosine_recombinase_XerCD"/>
</dbReference>
<feature type="domain" description="Tyr recombinase" evidence="6">
    <location>
        <begin position="106"/>
        <end position="295"/>
    </location>
</feature>
<dbReference type="RefSeq" id="WP_127072632.1">
    <property type="nucleotide sequence ID" value="NZ_BMKB01000002.1"/>
</dbReference>
<dbReference type="PANTHER" id="PTHR30349">
    <property type="entry name" value="PHAGE INTEGRASE-RELATED"/>
    <property type="match status" value="1"/>
</dbReference>
<dbReference type="Pfam" id="PF00589">
    <property type="entry name" value="Phage_integrase"/>
    <property type="match status" value="1"/>
</dbReference>
<dbReference type="GO" id="GO:0003677">
    <property type="term" value="F:DNA binding"/>
    <property type="evidence" value="ECO:0007669"/>
    <property type="project" value="UniProtKB-UniRule"/>
</dbReference>
<keyword evidence="2" id="KW-0229">DNA integration</keyword>
<dbReference type="InterPro" id="IPR013762">
    <property type="entry name" value="Integrase-like_cat_sf"/>
</dbReference>
<dbReference type="GO" id="GO:0015074">
    <property type="term" value="P:DNA integration"/>
    <property type="evidence" value="ECO:0007669"/>
    <property type="project" value="UniProtKB-KW"/>
</dbReference>
<dbReference type="PROSITE" id="PS51900">
    <property type="entry name" value="CB"/>
    <property type="match status" value="1"/>
</dbReference>
<dbReference type="PANTHER" id="PTHR30349:SF81">
    <property type="entry name" value="TYROSINE RECOMBINASE XERC"/>
    <property type="match status" value="1"/>
</dbReference>
<keyword evidence="1" id="KW-0159">Chromosome partition</keyword>
<evidence type="ECO:0000313" key="9">
    <source>
        <dbReference type="Proteomes" id="UP000596977"/>
    </source>
</evidence>
<keyword evidence="3 5" id="KW-0238">DNA-binding</keyword>
<dbReference type="SUPFAM" id="SSF56349">
    <property type="entry name" value="DNA breaking-rejoining enzymes"/>
    <property type="match status" value="1"/>
</dbReference>
<name>A0A916R925_9HYPH</name>
<evidence type="ECO:0000256" key="5">
    <source>
        <dbReference type="PROSITE-ProRule" id="PRU01248"/>
    </source>
</evidence>
<dbReference type="GO" id="GO:0006310">
    <property type="term" value="P:DNA recombination"/>
    <property type="evidence" value="ECO:0007669"/>
    <property type="project" value="UniProtKB-KW"/>
</dbReference>
<feature type="domain" description="Core-binding (CB)" evidence="7">
    <location>
        <begin position="1"/>
        <end position="80"/>
    </location>
</feature>
<dbReference type="InterPro" id="IPR011010">
    <property type="entry name" value="DNA_brk_join_enz"/>
</dbReference>
<dbReference type="EMBL" id="BMKB01000002">
    <property type="protein sequence ID" value="GGA42555.1"/>
    <property type="molecule type" value="Genomic_DNA"/>
</dbReference>
<evidence type="ECO:0000256" key="4">
    <source>
        <dbReference type="ARBA" id="ARBA00023172"/>
    </source>
</evidence>
<dbReference type="Proteomes" id="UP000596977">
    <property type="component" value="Unassembled WGS sequence"/>
</dbReference>
<dbReference type="PROSITE" id="PS51898">
    <property type="entry name" value="TYR_RECOMBINASE"/>
    <property type="match status" value="1"/>
</dbReference>
<dbReference type="SUPFAM" id="SSF47823">
    <property type="entry name" value="lambda integrase-like, N-terminal domain"/>
    <property type="match status" value="1"/>
</dbReference>
<evidence type="ECO:0000259" key="6">
    <source>
        <dbReference type="PROSITE" id="PS51898"/>
    </source>
</evidence>
<dbReference type="InterPro" id="IPR002104">
    <property type="entry name" value="Integrase_catalytic"/>
</dbReference>
<proteinExistence type="predicted"/>
<dbReference type="InterPro" id="IPR044068">
    <property type="entry name" value="CB"/>
</dbReference>
<evidence type="ECO:0000259" key="7">
    <source>
        <dbReference type="PROSITE" id="PS51900"/>
    </source>
</evidence>
<comment type="caution">
    <text evidence="8">The sequence shown here is derived from an EMBL/GenBank/DDBJ whole genome shotgun (WGS) entry which is preliminary data.</text>
</comment>
<dbReference type="OrthoDB" id="5513193at2"/>
<keyword evidence="4" id="KW-0233">DNA recombination</keyword>
<evidence type="ECO:0000256" key="1">
    <source>
        <dbReference type="ARBA" id="ARBA00022829"/>
    </source>
</evidence>
<accession>A0A916R925</accession>
<dbReference type="Gene3D" id="1.10.443.10">
    <property type="entry name" value="Intergrase catalytic core"/>
    <property type="match status" value="1"/>
</dbReference>
<keyword evidence="9" id="KW-1185">Reference proteome</keyword>
<dbReference type="Pfam" id="PF02899">
    <property type="entry name" value="Phage_int_SAM_1"/>
    <property type="match status" value="1"/>
</dbReference>